<feature type="compositionally biased region" description="Acidic residues" evidence="4">
    <location>
        <begin position="1446"/>
        <end position="1467"/>
    </location>
</feature>
<dbReference type="Proteomes" id="UP001176517">
    <property type="component" value="Unassembled WGS sequence"/>
</dbReference>
<evidence type="ECO:0000259" key="5">
    <source>
        <dbReference type="Pfam" id="PF11715"/>
    </source>
</evidence>
<name>A0AAN6JPZ5_9BASI</name>
<evidence type="ECO:0000256" key="2">
    <source>
        <dbReference type="ARBA" id="ARBA00022448"/>
    </source>
</evidence>
<dbReference type="GO" id="GO:0017056">
    <property type="term" value="F:structural constituent of nuclear pore"/>
    <property type="evidence" value="ECO:0007669"/>
    <property type="project" value="TreeGrafter"/>
</dbReference>
<evidence type="ECO:0000256" key="1">
    <source>
        <dbReference type="ARBA" id="ARBA00004123"/>
    </source>
</evidence>
<evidence type="ECO:0000256" key="4">
    <source>
        <dbReference type="SAM" id="MobiDB-lite"/>
    </source>
</evidence>
<feature type="domain" description="NUP160 middle TPR" evidence="6">
    <location>
        <begin position="1559"/>
        <end position="1709"/>
    </location>
</feature>
<protein>
    <recommendedName>
        <fullName evidence="9">Nuclear pore complex protein Nup160</fullName>
    </recommendedName>
</protein>
<dbReference type="EMBL" id="JAPDMZ010000168">
    <property type="protein sequence ID" value="KAK0547208.1"/>
    <property type="molecule type" value="Genomic_DNA"/>
</dbReference>
<evidence type="ECO:0000259" key="6">
    <source>
        <dbReference type="Pfam" id="PF23354"/>
    </source>
</evidence>
<dbReference type="GO" id="GO:0005643">
    <property type="term" value="C:nuclear pore"/>
    <property type="evidence" value="ECO:0007669"/>
    <property type="project" value="TreeGrafter"/>
</dbReference>
<feature type="domain" description="Nucleoporin Nup120/160 beta-propeller" evidence="5">
    <location>
        <begin position="544"/>
        <end position="761"/>
    </location>
</feature>
<evidence type="ECO:0000256" key="3">
    <source>
        <dbReference type="ARBA" id="ARBA00023242"/>
    </source>
</evidence>
<dbReference type="PANTHER" id="PTHR21286">
    <property type="entry name" value="NUCLEAR PORE COMPLEX PROTEIN NUP160"/>
    <property type="match status" value="1"/>
</dbReference>
<keyword evidence="3" id="KW-0539">Nucleus</keyword>
<dbReference type="Pfam" id="PF23354">
    <property type="entry name" value="TPR_NUP160_120_M"/>
    <property type="match status" value="1"/>
</dbReference>
<feature type="region of interest" description="Disordered" evidence="4">
    <location>
        <begin position="374"/>
        <end position="408"/>
    </location>
</feature>
<sequence length="2088" mass="227325">MSRLGDAEMPLALADCSFDELIPDAGLTSTEAGKLSTTATSFSRVATLSLREPNQKLPATLLPDRLPPSHASSIIYAPTSTLIVARAIHHDARAGPYLHLTFSALPTPGQTSRARADASLTIPLPAPAVDNIGLCIDPGSGDRNLLQVFILTHGAQLFELSIPIASAVTHGLNVRSLQRKVEDLGSFLSPAPAWTAGAEQSSGTASAMALVLGQKQLSRGRAAIQCIFVHAKLALIACEDGSLILLKRDGRKAPWQEINLKPTSFLNTLARLIPRASTAPATSRSAGGVASTQLPEPTATFEPTQILALDSFDNEATFALAFAISRDRKLRIWGLTSEQCLHQLELPRKRPDLTSNEAGFGARAIARRALRLRGGADRGGDGGREGSVAASSVNGSATGGGSPVKAPSEYSTATAAFQAGAVFGAAGLSGSADGAGSGGGGVSLPRIRIEEAPEQSPYSLFALVFVPVPATPTQARAESFFIFYGIRLSHANNGGQGSDEIVQSVTPLWSCAAADEGEDEAAGLAAVPALRALKLQSLFEGEGDAQGWTLWTAWNTLAGPELRKTQIPLDINGKIVPTKAQDSTAPSLTQEEVMPPIWTSVSMFPCPSSPASSSSARARFQPLHGPSFQQDLARAVEYESKSIPEFFIDRIFEPGRFDLRNLAKAADWYEDVQRKALRGKELGPDESINGGPVPGPSTTRGDSARCQPTALKARLISVIGSDLRPQRDAATGALVQDEFEGLLIREWIKLVDRAEHEEDAARFVVGFVESVVCADEPVEDPDSGPQTDAQPGALESAWASQKSDPVMIVANNRIGVPIAELPAETLLRIAQQAATEELSLFTSQSGEDYSIDTKESKRFLQPDIALIAAATRNSAVIPLEDMSADDIGSDISSRLERSRLLAGLTALGLSVPRSLASSTASSVIEVLRHSDASGQGRIFNDDIQDAWIASCELHYADALRDLEEELRGERADLDDDAQDDDPEFEQHLAQGRADILEDTSRLVGEWVKSQLFSVDEVVGDEANAVDQRKIMLLEQALWLWLDLMSGPSLSTPVPDEETTLTSPITGTTIGAVLTADGAERSLQARRRLAHALLVVLLSLQRSAFFNPASGDAGLDGEEDDPFALDLADVPRRSDKIIPSLPLLLSTLLSVLQRIEALYNLTTVSARPEADPRKLLAAAEMERKQNLRQLREEEDLVQDADEFEDLSFDRTVTRLGNMTVQPDRHDAVDARPASKPASFRNLFHYAVHKQAIDASVTDITGAAAYARTGGDGESPAAPALLERISNAASGILSFNGLLGLYLPSAVWTAVDDRSAESQDLYSHGQLVGSAVYAASPRFEAPQAQFGRALFNLGFPSAVISYVTVFSEGKNSAVSYLTARALIASGRFEAAEAHIHSVASSLRKLANDLTRAFGQREQRRQARRPQRSPDDWEHAEGSGEEGRVSPPPEEEEEAQAMDEDDEDDESLDPYDEDQKALMQVLPESVTTAIEAHAAIPAVAVELYYRHLVDVLLESDAAGLLIKVCSAAIESNAEVEAVILDEEQAQLYRINPEVEPPTLHPVERLWTHLFSAQLALGRFVDAYATLLRIPLNDLQVRCLRQLVTVMCEQGQSPILLGFGFPGLQSKVERELSFKARNSLLFTYPNYFDILHKFYVFRGDMKNAAASMYQLGQSYAKFHRQGGSPFADPAESFLELSKMQAQSYLAAMNDLALCQPQDAWFPDSSLEPYSIVNDDMFGEVSIDDGTQLDRDPADAAAADQEREPEEEQRFNPMAAKRRRLTTYIPEREFKVERAPIRFVCADDVRREYHLVLARLHLVQFFPEASNPSFVLGPSNAVSLFVGNRQFDAAFDVARELEVDMTPIFQRLTTISVALTESLSRRRAETATTSADDGLLRRLESVYDADENRDEVEVEFLSTSEWAANWDGPAAERAWDYVRIHLEMYDTAESGWRYRQAVLDRCLALGVSVSVPGWLVEWFHRHNTDALMRSYVQFGRVDEALEEGIRLVKDVSNVKGPSSVYVPYSLLDTALLLAEDPEERARRAASPSVLRTRDLAGELRTAVQQRFDALSKAEKNWMRDVDRSERAGVRVDV</sequence>
<evidence type="ECO:0000313" key="8">
    <source>
        <dbReference type="Proteomes" id="UP001176517"/>
    </source>
</evidence>
<feature type="region of interest" description="Disordered" evidence="4">
    <location>
        <begin position="679"/>
        <end position="704"/>
    </location>
</feature>
<dbReference type="InterPro" id="IPR059141">
    <property type="entry name" value="Beta-prop_Nup120_160"/>
</dbReference>
<keyword evidence="8" id="KW-1185">Reference proteome</keyword>
<keyword evidence="2" id="KW-0813">Transport</keyword>
<dbReference type="InterPro" id="IPR056535">
    <property type="entry name" value="TPR_NUP160_M"/>
</dbReference>
<feature type="region of interest" description="Disordered" evidence="4">
    <location>
        <begin position="1411"/>
        <end position="1467"/>
    </location>
</feature>
<evidence type="ECO:0000313" key="7">
    <source>
        <dbReference type="EMBL" id="KAK0547208.1"/>
    </source>
</evidence>
<gene>
    <name evidence="7" type="ORF">OC846_004963</name>
</gene>
<feature type="compositionally biased region" description="Low complexity" evidence="4">
    <location>
        <begin position="386"/>
        <end position="396"/>
    </location>
</feature>
<dbReference type="PANTHER" id="PTHR21286:SF0">
    <property type="entry name" value="NUCLEAR PORE COMPLEX PROTEIN NUP160"/>
    <property type="match status" value="1"/>
</dbReference>
<feature type="compositionally biased region" description="Basic and acidic residues" evidence="4">
    <location>
        <begin position="1425"/>
        <end position="1441"/>
    </location>
</feature>
<reference evidence="7" key="1">
    <citation type="journal article" date="2023" name="PhytoFront">
        <title>Draft Genome Resources of Seven Strains of Tilletia horrida, Causal Agent of Kernel Smut of Rice.</title>
        <authorList>
            <person name="Khanal S."/>
            <person name="Antony Babu S."/>
            <person name="Zhou X.G."/>
        </authorList>
    </citation>
    <scope>NUCLEOTIDE SEQUENCE</scope>
    <source>
        <strain evidence="7">TX6</strain>
    </source>
</reference>
<proteinExistence type="predicted"/>
<evidence type="ECO:0008006" key="9">
    <source>
        <dbReference type="Google" id="ProtNLM"/>
    </source>
</evidence>
<dbReference type="InterPro" id="IPR021717">
    <property type="entry name" value="Nucleoporin_Nup160"/>
</dbReference>
<accession>A0AAN6JPZ5</accession>
<dbReference type="Pfam" id="PF11715">
    <property type="entry name" value="Beta-prop_Nup120_160"/>
    <property type="match status" value="2"/>
</dbReference>
<comment type="caution">
    <text evidence="7">The sequence shown here is derived from an EMBL/GenBank/DDBJ whole genome shotgun (WGS) entry which is preliminary data.</text>
</comment>
<feature type="domain" description="Nucleoporin Nup120/160 beta-propeller" evidence="5">
    <location>
        <begin position="122"/>
        <end position="350"/>
    </location>
</feature>
<organism evidence="7 8">
    <name type="scientific">Tilletia horrida</name>
    <dbReference type="NCBI Taxonomy" id="155126"/>
    <lineage>
        <taxon>Eukaryota</taxon>
        <taxon>Fungi</taxon>
        <taxon>Dikarya</taxon>
        <taxon>Basidiomycota</taxon>
        <taxon>Ustilaginomycotina</taxon>
        <taxon>Exobasidiomycetes</taxon>
        <taxon>Tilletiales</taxon>
        <taxon>Tilletiaceae</taxon>
        <taxon>Tilletia</taxon>
    </lineage>
</organism>
<comment type="subcellular location">
    <subcellularLocation>
        <location evidence="1">Nucleus</location>
    </subcellularLocation>
</comment>
<feature type="compositionally biased region" description="Basic and acidic residues" evidence="4">
    <location>
        <begin position="374"/>
        <end position="384"/>
    </location>
</feature>